<dbReference type="GO" id="GO:0005524">
    <property type="term" value="F:ATP binding"/>
    <property type="evidence" value="ECO:0007669"/>
    <property type="project" value="UniProtKB-KW"/>
</dbReference>
<reference evidence="16 17" key="1">
    <citation type="submission" date="2017-08" db="EMBL/GenBank/DDBJ databases">
        <title>The complete genome sequence of Nocardiopsis gilva YIM 90087.</title>
        <authorList>
            <person name="Yin M."/>
            <person name="Tang S."/>
        </authorList>
    </citation>
    <scope>NUCLEOTIDE SEQUENCE [LARGE SCALE GENOMIC DNA]</scope>
    <source>
        <strain evidence="16 17">YIM 90087</strain>
    </source>
</reference>
<feature type="compositionally biased region" description="Low complexity" evidence="13">
    <location>
        <begin position="775"/>
        <end position="786"/>
    </location>
</feature>
<comment type="catalytic activity">
    <reaction evidence="1">
        <text>ATP + protein L-histidine = ADP + protein N-phospho-L-histidine.</text>
        <dbReference type="EC" id="2.7.13.3"/>
    </reaction>
</comment>
<evidence type="ECO:0000256" key="14">
    <source>
        <dbReference type="SAM" id="Phobius"/>
    </source>
</evidence>
<dbReference type="PROSITE" id="PS50885">
    <property type="entry name" value="HAMP"/>
    <property type="match status" value="1"/>
</dbReference>
<dbReference type="GO" id="GO:0016020">
    <property type="term" value="C:membrane"/>
    <property type="evidence" value="ECO:0007669"/>
    <property type="project" value="UniProtKB-SubCell"/>
</dbReference>
<comment type="subcellular location">
    <subcellularLocation>
        <location evidence="2">Membrane</location>
    </subcellularLocation>
</comment>
<keyword evidence="14" id="KW-0472">Membrane</keyword>
<evidence type="ECO:0000256" key="9">
    <source>
        <dbReference type="ARBA" id="ARBA00022840"/>
    </source>
</evidence>
<dbReference type="AlphaFoldDB" id="A0A223S985"/>
<dbReference type="PANTHER" id="PTHR44936:SF9">
    <property type="entry name" value="SENSOR PROTEIN CREC"/>
    <property type="match status" value="1"/>
</dbReference>
<dbReference type="Pfam" id="PF08376">
    <property type="entry name" value="NIT"/>
    <property type="match status" value="1"/>
</dbReference>
<feature type="compositionally biased region" description="Pro residues" evidence="13">
    <location>
        <begin position="762"/>
        <end position="774"/>
    </location>
</feature>
<evidence type="ECO:0000313" key="17">
    <source>
        <dbReference type="Proteomes" id="UP000215005"/>
    </source>
</evidence>
<dbReference type="RefSeq" id="WP_094932593.1">
    <property type="nucleotide sequence ID" value="NZ_CP022753.1"/>
</dbReference>
<dbReference type="Pfam" id="PF00672">
    <property type="entry name" value="HAMP"/>
    <property type="match status" value="1"/>
</dbReference>
<name>A0A223S985_9ACTN</name>
<keyword evidence="9" id="KW-0067">ATP-binding</keyword>
<evidence type="ECO:0000256" key="3">
    <source>
        <dbReference type="ARBA" id="ARBA00012438"/>
    </source>
</evidence>
<evidence type="ECO:0000256" key="2">
    <source>
        <dbReference type="ARBA" id="ARBA00004370"/>
    </source>
</evidence>
<gene>
    <name evidence="16" type="ORF">CDO52_19355</name>
</gene>
<feature type="transmembrane region" description="Helical" evidence="14">
    <location>
        <begin position="357"/>
        <end position="378"/>
    </location>
</feature>
<dbReference type="SMART" id="SM00387">
    <property type="entry name" value="HATPase_c"/>
    <property type="match status" value="1"/>
</dbReference>
<evidence type="ECO:0000256" key="6">
    <source>
        <dbReference type="ARBA" id="ARBA00022692"/>
    </source>
</evidence>
<dbReference type="Proteomes" id="UP000215005">
    <property type="component" value="Chromosome"/>
</dbReference>
<feature type="region of interest" description="Disordered" evidence="13">
    <location>
        <begin position="1"/>
        <end position="25"/>
    </location>
</feature>
<keyword evidence="17" id="KW-1185">Reference proteome</keyword>
<dbReference type="OrthoDB" id="3845898at2"/>
<dbReference type="CDD" id="cd06225">
    <property type="entry name" value="HAMP"/>
    <property type="match status" value="1"/>
</dbReference>
<dbReference type="EC" id="2.7.13.3" evidence="3"/>
<evidence type="ECO:0000256" key="4">
    <source>
        <dbReference type="ARBA" id="ARBA00022553"/>
    </source>
</evidence>
<keyword evidence="12" id="KW-0175">Coiled coil</keyword>
<dbReference type="PANTHER" id="PTHR44936">
    <property type="entry name" value="SENSOR PROTEIN CREC"/>
    <property type="match status" value="1"/>
</dbReference>
<keyword evidence="5" id="KW-0808">Transferase</keyword>
<proteinExistence type="predicted"/>
<feature type="compositionally biased region" description="Gly residues" evidence="13">
    <location>
        <begin position="1095"/>
        <end position="1105"/>
    </location>
</feature>
<feature type="domain" description="HAMP" evidence="15">
    <location>
        <begin position="375"/>
        <end position="445"/>
    </location>
</feature>
<feature type="coiled-coil region" evidence="12">
    <location>
        <begin position="110"/>
        <end position="137"/>
    </location>
</feature>
<evidence type="ECO:0000259" key="15">
    <source>
        <dbReference type="PROSITE" id="PS50885"/>
    </source>
</evidence>
<dbReference type="GO" id="GO:0000160">
    <property type="term" value="P:phosphorelay signal transduction system"/>
    <property type="evidence" value="ECO:0007669"/>
    <property type="project" value="UniProtKB-KW"/>
</dbReference>
<dbReference type="SMART" id="SM00304">
    <property type="entry name" value="HAMP"/>
    <property type="match status" value="1"/>
</dbReference>
<evidence type="ECO:0000256" key="1">
    <source>
        <dbReference type="ARBA" id="ARBA00000085"/>
    </source>
</evidence>
<keyword evidence="6 14" id="KW-0812">Transmembrane</keyword>
<feature type="region of interest" description="Disordered" evidence="13">
    <location>
        <begin position="701"/>
        <end position="1105"/>
    </location>
</feature>
<evidence type="ECO:0000256" key="13">
    <source>
        <dbReference type="SAM" id="MobiDB-lite"/>
    </source>
</evidence>
<dbReference type="InterPro" id="IPR050980">
    <property type="entry name" value="2C_sensor_his_kinase"/>
</dbReference>
<keyword evidence="10 14" id="KW-1133">Transmembrane helix</keyword>
<protein>
    <recommendedName>
        <fullName evidence="3">histidine kinase</fullName>
        <ecNumber evidence="3">2.7.13.3</ecNumber>
    </recommendedName>
</protein>
<evidence type="ECO:0000256" key="8">
    <source>
        <dbReference type="ARBA" id="ARBA00022777"/>
    </source>
</evidence>
<keyword evidence="4" id="KW-0597">Phosphoprotein</keyword>
<dbReference type="InterPro" id="IPR003660">
    <property type="entry name" value="HAMP_dom"/>
</dbReference>
<organism evidence="16 17">
    <name type="scientific">Nocardiopsis gilva YIM 90087</name>
    <dbReference type="NCBI Taxonomy" id="1235441"/>
    <lineage>
        <taxon>Bacteria</taxon>
        <taxon>Bacillati</taxon>
        <taxon>Actinomycetota</taxon>
        <taxon>Actinomycetes</taxon>
        <taxon>Streptosporangiales</taxon>
        <taxon>Nocardiopsidaceae</taxon>
        <taxon>Nocardiopsis</taxon>
    </lineage>
</organism>
<dbReference type="Gene3D" id="3.30.565.10">
    <property type="entry name" value="Histidine kinase-like ATPase, C-terminal domain"/>
    <property type="match status" value="1"/>
</dbReference>
<feature type="compositionally biased region" description="Basic and acidic residues" evidence="13">
    <location>
        <begin position="903"/>
        <end position="917"/>
    </location>
</feature>
<dbReference type="GO" id="GO:0004673">
    <property type="term" value="F:protein histidine kinase activity"/>
    <property type="evidence" value="ECO:0007669"/>
    <property type="project" value="UniProtKB-EC"/>
</dbReference>
<accession>A0A223S985</accession>
<evidence type="ECO:0000256" key="12">
    <source>
        <dbReference type="SAM" id="Coils"/>
    </source>
</evidence>
<evidence type="ECO:0000256" key="11">
    <source>
        <dbReference type="ARBA" id="ARBA00023012"/>
    </source>
</evidence>
<sequence>MSTRATEHGAGAPAEEPTESVEAAPKRRGRWFAPRNWRVRSRLVALIVIPTAVALVLGGLRISESVVNTVTHDRIKSTASLGEAVVNLGNRLGQERSASAVYIADDPNPDKRDEKLLRELQDRIQNTKQAKQKVDSKIQELGDPGTDLGRNRMSQMLNNLDSLDTVRDEVQDSRITVLPTATKYRQVINSLTDFNQTIAESTDDTGLRESVRAMTAVGRAREHLSYESALMLHSLMRGSMSSGVQEAISSSRARYDNEIQNFTGAATVGQRQMFDDTFKGLDVSRMETTRLRVMMRLETDQKLTGVTANDDPESYDEASGATLDKMEEVERKLAGAVGSRASALESSALWRAAVETLVVLLVIIAVFVITSLVVRSLVRPLRRLREGAIRIAEEDLPDSITRMQETSSAPEEVAVAPIEVGTKDEIGEVARSFDEVHRVALRLASEEAALRSNVNAMFVNLSRRSQTLVERQLRLIDGLEQSEQDSDRLSDLFSLDHLATRMRRNNENLLVLSGQDNTRKWAQPVPLVDVLRAASSEVEQYERVNVRAPSHISVLGRPVNDVIHLVAELVENATSFSPNDSEVSVEAEALDNGGVRVEVTDSGIGMEADELAEINERLSQPPVIDVAVSRRMGLFVVSRLAARHGIQVRLHPAHNGGVTATAVFPSDLLITPVEPTGGQPSALPPVPDTYAEATAAFAANPAPAEPGDIWQTGDSGEESRSRLPKRQPGAGTRSDEHPPSGEDLWGGAGWNTGPSTPMESPSLPPSTPPAPEPPAVSEEWPAAPSADPSTTGSFGTGPQTPQERPSQWSADSFTGDAFGGESTPSSFDAFGGDRLGAGDTGAFPAESAPPAEPPSAAPEPPAAAPEPPAPGWTSAGASAAPDRADDWRSEREPVVDPWAHGSEQPEPRPVAEPDSREGYGSTAYLSRRYGNGGAGHSTVVPPSPDGGGEALPIFDAIESNWFRRRSGGPTAAEPETGPMASMGETNGAVADEAPAAAMPQATPGSSAPRETTPEPQPEDEWRSDADRGWQAARSAAEPMAGGLTSSGLPKRVPKANLVPGTVPQPDNVRQIPARSADRVRNRFAGLQKGVQEGRQQGGGRSSEEK</sequence>
<dbReference type="InterPro" id="IPR036890">
    <property type="entry name" value="HATPase_C_sf"/>
</dbReference>
<keyword evidence="11" id="KW-0902">Two-component regulatory system</keyword>
<evidence type="ECO:0000256" key="10">
    <source>
        <dbReference type="ARBA" id="ARBA00022989"/>
    </source>
</evidence>
<dbReference type="KEGG" id="ngv:CDO52_19355"/>
<feature type="compositionally biased region" description="Polar residues" evidence="13">
    <location>
        <begin position="787"/>
        <end position="812"/>
    </location>
</feature>
<evidence type="ECO:0000256" key="5">
    <source>
        <dbReference type="ARBA" id="ARBA00022679"/>
    </source>
</evidence>
<keyword evidence="8 16" id="KW-0418">Kinase</keyword>
<feature type="compositionally biased region" description="Basic and acidic residues" evidence="13">
    <location>
        <begin position="882"/>
        <end position="894"/>
    </location>
</feature>
<dbReference type="Pfam" id="PF02518">
    <property type="entry name" value="HATPase_c"/>
    <property type="match status" value="1"/>
</dbReference>
<dbReference type="InterPro" id="IPR003594">
    <property type="entry name" value="HATPase_dom"/>
</dbReference>
<dbReference type="InterPro" id="IPR013587">
    <property type="entry name" value="Nitrate/nitrite_sensing"/>
</dbReference>
<evidence type="ECO:0000256" key="7">
    <source>
        <dbReference type="ARBA" id="ARBA00022741"/>
    </source>
</evidence>
<dbReference type="Gene3D" id="6.10.340.10">
    <property type="match status" value="1"/>
</dbReference>
<dbReference type="SUPFAM" id="SSF55874">
    <property type="entry name" value="ATPase domain of HSP90 chaperone/DNA topoisomerase II/histidine kinase"/>
    <property type="match status" value="1"/>
</dbReference>
<keyword evidence="7" id="KW-0547">Nucleotide-binding</keyword>
<dbReference type="EMBL" id="CP022753">
    <property type="protein sequence ID" value="ASU84671.1"/>
    <property type="molecule type" value="Genomic_DNA"/>
</dbReference>
<feature type="compositionally biased region" description="Pro residues" evidence="13">
    <location>
        <begin position="850"/>
        <end position="870"/>
    </location>
</feature>
<feature type="compositionally biased region" description="Low complexity" evidence="13">
    <location>
        <begin position="988"/>
        <end position="1003"/>
    </location>
</feature>
<evidence type="ECO:0000313" key="16">
    <source>
        <dbReference type="EMBL" id="ASU84671.1"/>
    </source>
</evidence>